<keyword evidence="10" id="KW-0275">Fatty acid biosynthesis</keyword>
<name>A0A1E7EZN0_9STRA</name>
<evidence type="ECO:0000256" key="2">
    <source>
        <dbReference type="ARBA" id="ARBA00009295"/>
    </source>
</evidence>
<sequence length="305" mass="35396">MGATRWDALRMFTVWFFTASPALVANHRFFAHNAFKVSRVTRVGVAIVACLGLQYGPCWWSSKHRRHHKHCDVDDDPHSWMRTSIWYAWLGWPMAYKEQCIDTEYVHPSMFVDAFTTTSSSNNEKDDQQQQQQKPTFRLPQWLMPPQSIDDTDSDIDIDEKFDGRKKVLAPEMLLMDKLWWVPSVSLQLGLYYIMGFPARSIFLYYTAPVTWVPIPILLFNVMFHPPDQTPTSKGCYALDSLLDPLTFLMGESHHEDHHAFPDRAKRPQLLDLSYWLFIAPMLALGLAWDPKTYNHGAIKRSKVA</sequence>
<evidence type="ECO:0000256" key="6">
    <source>
        <dbReference type="ARBA" id="ARBA00022989"/>
    </source>
</evidence>
<keyword evidence="8" id="KW-0443">Lipid metabolism</keyword>
<evidence type="ECO:0000256" key="4">
    <source>
        <dbReference type="ARBA" id="ARBA00022692"/>
    </source>
</evidence>
<feature type="region of interest" description="Disordered" evidence="11">
    <location>
        <begin position="118"/>
        <end position="137"/>
    </location>
</feature>
<keyword evidence="7" id="KW-0560">Oxidoreductase</keyword>
<evidence type="ECO:0000256" key="12">
    <source>
        <dbReference type="SAM" id="Phobius"/>
    </source>
</evidence>
<keyword evidence="4 12" id="KW-0812">Transmembrane</keyword>
<evidence type="ECO:0000256" key="5">
    <source>
        <dbReference type="ARBA" id="ARBA00022832"/>
    </source>
</evidence>
<dbReference type="KEGG" id="fcy:FRACYDRAFT_270903"/>
<evidence type="ECO:0000256" key="1">
    <source>
        <dbReference type="ARBA" id="ARBA00004141"/>
    </source>
</evidence>
<keyword evidence="14" id="KW-1185">Reference proteome</keyword>
<keyword evidence="3" id="KW-0444">Lipid biosynthesis</keyword>
<dbReference type="GO" id="GO:0006633">
    <property type="term" value="P:fatty acid biosynthetic process"/>
    <property type="evidence" value="ECO:0007669"/>
    <property type="project" value="UniProtKB-KW"/>
</dbReference>
<dbReference type="InParanoid" id="A0A1E7EZN0"/>
<evidence type="ECO:0000256" key="7">
    <source>
        <dbReference type="ARBA" id="ARBA00023002"/>
    </source>
</evidence>
<dbReference type="AlphaFoldDB" id="A0A1E7EZN0"/>
<comment type="similarity">
    <text evidence="2">Belongs to the fatty acid desaturase type 1 family.</text>
</comment>
<accession>A0A1E7EZN0</accession>
<dbReference type="Proteomes" id="UP000095751">
    <property type="component" value="Unassembled WGS sequence"/>
</dbReference>
<evidence type="ECO:0000256" key="3">
    <source>
        <dbReference type="ARBA" id="ARBA00022516"/>
    </source>
</evidence>
<evidence type="ECO:0000256" key="9">
    <source>
        <dbReference type="ARBA" id="ARBA00023136"/>
    </source>
</evidence>
<dbReference type="GO" id="GO:0016020">
    <property type="term" value="C:membrane"/>
    <property type="evidence" value="ECO:0007669"/>
    <property type="project" value="UniProtKB-SubCell"/>
</dbReference>
<dbReference type="PANTHER" id="PTHR11351:SF31">
    <property type="entry name" value="DESATURASE 1, ISOFORM A-RELATED"/>
    <property type="match status" value="1"/>
</dbReference>
<organism evidence="13 14">
    <name type="scientific">Fragilariopsis cylindrus CCMP1102</name>
    <dbReference type="NCBI Taxonomy" id="635003"/>
    <lineage>
        <taxon>Eukaryota</taxon>
        <taxon>Sar</taxon>
        <taxon>Stramenopiles</taxon>
        <taxon>Ochrophyta</taxon>
        <taxon>Bacillariophyta</taxon>
        <taxon>Bacillariophyceae</taxon>
        <taxon>Bacillariophycidae</taxon>
        <taxon>Bacillariales</taxon>
        <taxon>Bacillariaceae</taxon>
        <taxon>Fragilariopsis</taxon>
    </lineage>
</organism>
<protein>
    <recommendedName>
        <fullName evidence="15">Fatty acid desaturase domain-containing protein</fullName>
    </recommendedName>
</protein>
<reference evidence="13 14" key="1">
    <citation type="submission" date="2016-09" db="EMBL/GenBank/DDBJ databases">
        <title>Extensive genetic diversity and differential bi-allelic expression allows diatom success in the polar Southern Ocean.</title>
        <authorList>
            <consortium name="DOE Joint Genome Institute"/>
            <person name="Mock T."/>
            <person name="Otillar R.P."/>
            <person name="Strauss J."/>
            <person name="Dupont C."/>
            <person name="Frickenhaus S."/>
            <person name="Maumus F."/>
            <person name="Mcmullan M."/>
            <person name="Sanges R."/>
            <person name="Schmutz J."/>
            <person name="Toseland A."/>
            <person name="Valas R."/>
            <person name="Veluchamy A."/>
            <person name="Ward B.J."/>
            <person name="Allen A."/>
            <person name="Barry K."/>
            <person name="Falciatore A."/>
            <person name="Ferrante M."/>
            <person name="Fortunato A.E."/>
            <person name="Gloeckner G."/>
            <person name="Gruber A."/>
            <person name="Hipkin R."/>
            <person name="Janech M."/>
            <person name="Kroth P."/>
            <person name="Leese F."/>
            <person name="Lindquist E."/>
            <person name="Lyon B.R."/>
            <person name="Martin J."/>
            <person name="Mayer C."/>
            <person name="Parker M."/>
            <person name="Quesneville H."/>
            <person name="Raymond J."/>
            <person name="Uhlig C."/>
            <person name="Valentin K.U."/>
            <person name="Worden A.Z."/>
            <person name="Armbrust E.V."/>
            <person name="Bowler C."/>
            <person name="Green B."/>
            <person name="Moulton V."/>
            <person name="Van Oosterhout C."/>
            <person name="Grigoriev I."/>
        </authorList>
    </citation>
    <scope>NUCLEOTIDE SEQUENCE [LARGE SCALE GENOMIC DNA]</scope>
    <source>
        <strain evidence="13 14">CCMP1102</strain>
    </source>
</reference>
<keyword evidence="6 12" id="KW-1133">Transmembrane helix</keyword>
<dbReference type="EMBL" id="KV784369">
    <property type="protein sequence ID" value="OEU11003.1"/>
    <property type="molecule type" value="Genomic_DNA"/>
</dbReference>
<evidence type="ECO:0000313" key="14">
    <source>
        <dbReference type="Proteomes" id="UP000095751"/>
    </source>
</evidence>
<dbReference type="InterPro" id="IPR015876">
    <property type="entry name" value="Acyl-CoA_DS"/>
</dbReference>
<feature type="transmembrane region" description="Helical" evidence="12">
    <location>
        <begin position="43"/>
        <end position="60"/>
    </location>
</feature>
<evidence type="ECO:0000313" key="13">
    <source>
        <dbReference type="EMBL" id="OEU11003.1"/>
    </source>
</evidence>
<evidence type="ECO:0000256" key="10">
    <source>
        <dbReference type="ARBA" id="ARBA00023160"/>
    </source>
</evidence>
<feature type="transmembrane region" description="Helical" evidence="12">
    <location>
        <begin position="203"/>
        <end position="224"/>
    </location>
</feature>
<evidence type="ECO:0000256" key="8">
    <source>
        <dbReference type="ARBA" id="ARBA00023098"/>
    </source>
</evidence>
<evidence type="ECO:0000256" key="11">
    <source>
        <dbReference type="SAM" id="MobiDB-lite"/>
    </source>
</evidence>
<dbReference type="OrthoDB" id="410347at2759"/>
<gene>
    <name evidence="13" type="ORF">FRACYDRAFT_270903</name>
</gene>
<dbReference type="PANTHER" id="PTHR11351">
    <property type="entry name" value="ACYL-COA DESATURASE"/>
    <property type="match status" value="1"/>
</dbReference>
<dbReference type="GO" id="GO:0016717">
    <property type="term" value="F:oxidoreductase activity, acting on paired donors, with oxidation of a pair of donors resulting in the reduction of molecular oxygen to two molecules of water"/>
    <property type="evidence" value="ECO:0007669"/>
    <property type="project" value="InterPro"/>
</dbReference>
<keyword evidence="9 12" id="KW-0472">Membrane</keyword>
<feature type="transmembrane region" description="Helical" evidence="12">
    <location>
        <begin position="270"/>
        <end position="289"/>
    </location>
</feature>
<proteinExistence type="inferred from homology"/>
<keyword evidence="5" id="KW-0276">Fatty acid metabolism</keyword>
<feature type="transmembrane region" description="Helical" evidence="12">
    <location>
        <begin position="12"/>
        <end position="31"/>
    </location>
</feature>
<evidence type="ECO:0008006" key="15">
    <source>
        <dbReference type="Google" id="ProtNLM"/>
    </source>
</evidence>
<comment type="subcellular location">
    <subcellularLocation>
        <location evidence="1">Membrane</location>
        <topology evidence="1">Multi-pass membrane protein</topology>
    </subcellularLocation>
</comment>